<dbReference type="SUPFAM" id="SSF50129">
    <property type="entry name" value="GroES-like"/>
    <property type="match status" value="1"/>
</dbReference>
<dbReference type="InterPro" id="IPR013154">
    <property type="entry name" value="ADH-like_N"/>
</dbReference>
<protein>
    <recommendedName>
        <fullName evidence="1">Enoyl reductase (ER) domain-containing protein</fullName>
    </recommendedName>
</protein>
<dbReference type="Gene3D" id="3.90.180.10">
    <property type="entry name" value="Medium-chain alcohol dehydrogenases, catalytic domain"/>
    <property type="match status" value="1"/>
</dbReference>
<gene>
    <name evidence="2" type="ORF">BOH66_15370</name>
</gene>
<dbReference type="AlphaFoldDB" id="A0A1P8UBG7"/>
<dbReference type="Pfam" id="PF00107">
    <property type="entry name" value="ADH_zinc_N"/>
    <property type="match status" value="1"/>
</dbReference>
<proteinExistence type="predicted"/>
<keyword evidence="3" id="KW-1185">Reference proteome</keyword>
<dbReference type="Proteomes" id="UP000187185">
    <property type="component" value="Chromosome"/>
</dbReference>
<dbReference type="CDD" id="cd08267">
    <property type="entry name" value="MDR1"/>
    <property type="match status" value="1"/>
</dbReference>
<dbReference type="EMBL" id="CP018762">
    <property type="protein sequence ID" value="APZ35463.1"/>
    <property type="molecule type" value="Genomic_DNA"/>
</dbReference>
<dbReference type="SMART" id="SM00829">
    <property type="entry name" value="PKS_ER"/>
    <property type="match status" value="1"/>
</dbReference>
<accession>A0A1P8UBG7</accession>
<reference evidence="2 3" key="1">
    <citation type="submission" date="2016-12" db="EMBL/GenBank/DDBJ databases">
        <title>Complete genome sequence of Microbacterium aurum KACC 15219.</title>
        <authorList>
            <person name="Jung Y."/>
            <person name="Shin J.-H."/>
            <person name="Lee Y.-J."/>
            <person name="Yi H."/>
            <person name="Bahn Y.-S."/>
            <person name="Kim J.F."/>
            <person name="Lee D.-W."/>
        </authorList>
    </citation>
    <scope>NUCLEOTIDE SEQUENCE [LARGE SCALE GENOMIC DNA]</scope>
    <source>
        <strain evidence="2 3">KACC 15219</strain>
    </source>
</reference>
<dbReference type="KEGG" id="maur:BOH66_15370"/>
<dbReference type="OrthoDB" id="4190732at2"/>
<dbReference type="GO" id="GO:0016491">
    <property type="term" value="F:oxidoreductase activity"/>
    <property type="evidence" value="ECO:0007669"/>
    <property type="project" value="InterPro"/>
</dbReference>
<evidence type="ECO:0000313" key="3">
    <source>
        <dbReference type="Proteomes" id="UP000187185"/>
    </source>
</evidence>
<dbReference type="PANTHER" id="PTHR11695:SF294">
    <property type="entry name" value="RETICULON-4-INTERACTING PROTEIN 1, MITOCHONDRIAL"/>
    <property type="match status" value="1"/>
</dbReference>
<dbReference type="RefSeq" id="WP_076691829.1">
    <property type="nucleotide sequence ID" value="NZ_CP018762.1"/>
</dbReference>
<sequence>MRAVVRREYGDTSVLHVEDVAEPALEPGHVIIDVAAAGVNMAEWHLMAGRPSVARLALGIRRPKLPVLGQDVAGVVSDVGEGVTRFAVGDAVFGSAKGSWAERAAANADLLQPLPPATSFEQAAAVPMSGYTALQALRAVGDVEGRSVAITGAGGGVGSYAVQLAAARGAHVTAVCSAAKAEFVRDLGAHEVIDYTTTDPTDPGRATRHFDAVLDFAGGLPLTRWRRGITPGGRLVLGGAENGGPVLGPLARSLQAPFTRGLKATTLVATSNGDDIAAVALGGGTLRSTRTATYTFAQAAQAVDALCAAIHPGKIVLVP</sequence>
<dbReference type="SUPFAM" id="SSF51735">
    <property type="entry name" value="NAD(P)-binding Rossmann-fold domains"/>
    <property type="match status" value="1"/>
</dbReference>
<dbReference type="Gene3D" id="3.40.50.720">
    <property type="entry name" value="NAD(P)-binding Rossmann-like Domain"/>
    <property type="match status" value="1"/>
</dbReference>
<feature type="domain" description="Enoyl reductase (ER)" evidence="1">
    <location>
        <begin position="10"/>
        <end position="317"/>
    </location>
</feature>
<evidence type="ECO:0000259" key="1">
    <source>
        <dbReference type="SMART" id="SM00829"/>
    </source>
</evidence>
<dbReference type="InterPro" id="IPR020843">
    <property type="entry name" value="ER"/>
</dbReference>
<dbReference type="STRING" id="36805.BOH66_15370"/>
<dbReference type="Pfam" id="PF08240">
    <property type="entry name" value="ADH_N"/>
    <property type="match status" value="1"/>
</dbReference>
<dbReference type="InterPro" id="IPR036291">
    <property type="entry name" value="NAD(P)-bd_dom_sf"/>
</dbReference>
<dbReference type="InterPro" id="IPR050700">
    <property type="entry name" value="YIM1/Zinc_Alcohol_DH_Fams"/>
</dbReference>
<dbReference type="PANTHER" id="PTHR11695">
    <property type="entry name" value="ALCOHOL DEHYDROGENASE RELATED"/>
    <property type="match status" value="1"/>
</dbReference>
<dbReference type="InterPro" id="IPR013149">
    <property type="entry name" value="ADH-like_C"/>
</dbReference>
<name>A0A1P8UBG7_9MICO</name>
<organism evidence="2 3">
    <name type="scientific">Microbacterium aurum</name>
    <dbReference type="NCBI Taxonomy" id="36805"/>
    <lineage>
        <taxon>Bacteria</taxon>
        <taxon>Bacillati</taxon>
        <taxon>Actinomycetota</taxon>
        <taxon>Actinomycetes</taxon>
        <taxon>Micrococcales</taxon>
        <taxon>Microbacteriaceae</taxon>
        <taxon>Microbacterium</taxon>
    </lineage>
</organism>
<dbReference type="InterPro" id="IPR011032">
    <property type="entry name" value="GroES-like_sf"/>
</dbReference>
<evidence type="ECO:0000313" key="2">
    <source>
        <dbReference type="EMBL" id="APZ35463.1"/>
    </source>
</evidence>